<evidence type="ECO:0000256" key="1">
    <source>
        <dbReference type="SAM" id="SignalP"/>
    </source>
</evidence>
<protein>
    <recommendedName>
        <fullName evidence="4">Ig-like domain-containing protein</fullName>
    </recommendedName>
</protein>
<accession>A0AAN6E8L7</accession>
<comment type="caution">
    <text evidence="2">The sequence shown here is derived from an EMBL/GenBank/DDBJ whole genome shotgun (WGS) entry which is preliminary data.</text>
</comment>
<sequence length="475" mass="50647">MRLRTVGFLFAAFADLGHAGGTGGSDWGTTTAACVPSTTTVYDTQIVETTAWSTQTVIVTTTCWAVSTTTVVQPTTIVETTTKIQPTTIVETTTEIQPTTIVSTTTVISVSVSPTTVVSVSISPTTDIVPTTVVSVSPTTIVSTTTVISVTTIVTPTTVVSVSVSPTTDIVPTTIISVSVSTTTLVSVSISPTTILSPTTVVSPTTLISQVTATSIDTTTDTVISIGLVTCTSRTINPTYTPPTPLPSNYLWGCPPGTICTPPQIDCNWEQNPPASTYVCSPDECKPTPAFPVPDWNTTWPNPTTKSCAWDQPVLGFFHLNPQHFGLDFTIFDIDGQPVCPTTSTIIVPTTATVTVPTTATVTVSGWQDWTSPTTSQPWKMPRRRGTTNPLAEMFWRRQGSVAEAPAQCYRPFDDTQLYAQSVGKVRSVLCPADSVFMQGISECEACDVKYGQTSAGTTNFPELQMWLNYCNDNT</sequence>
<gene>
    <name evidence="2" type="ORF">EDD36DRAFT_39587</name>
</gene>
<evidence type="ECO:0000313" key="3">
    <source>
        <dbReference type="Proteomes" id="UP001203852"/>
    </source>
</evidence>
<feature type="chain" id="PRO_5042908801" description="Ig-like domain-containing protein" evidence="1">
    <location>
        <begin position="20"/>
        <end position="475"/>
    </location>
</feature>
<dbReference type="PANTHER" id="PTHR38122">
    <property type="entry name" value="GLYCOPROTEIN X"/>
    <property type="match status" value="1"/>
</dbReference>
<dbReference type="EMBL" id="MU404350">
    <property type="protein sequence ID" value="KAI1618695.1"/>
    <property type="molecule type" value="Genomic_DNA"/>
</dbReference>
<evidence type="ECO:0000313" key="2">
    <source>
        <dbReference type="EMBL" id="KAI1618695.1"/>
    </source>
</evidence>
<keyword evidence="3" id="KW-1185">Reference proteome</keyword>
<name>A0AAN6E8L7_9EURO</name>
<evidence type="ECO:0008006" key="4">
    <source>
        <dbReference type="Google" id="ProtNLM"/>
    </source>
</evidence>
<dbReference type="Proteomes" id="UP001203852">
    <property type="component" value="Unassembled WGS sequence"/>
</dbReference>
<proteinExistence type="predicted"/>
<organism evidence="2 3">
    <name type="scientific">Exophiala viscosa</name>
    <dbReference type="NCBI Taxonomy" id="2486360"/>
    <lineage>
        <taxon>Eukaryota</taxon>
        <taxon>Fungi</taxon>
        <taxon>Dikarya</taxon>
        <taxon>Ascomycota</taxon>
        <taxon>Pezizomycotina</taxon>
        <taxon>Eurotiomycetes</taxon>
        <taxon>Chaetothyriomycetidae</taxon>
        <taxon>Chaetothyriales</taxon>
        <taxon>Herpotrichiellaceae</taxon>
        <taxon>Exophiala</taxon>
    </lineage>
</organism>
<keyword evidence="1" id="KW-0732">Signal</keyword>
<reference evidence="2" key="1">
    <citation type="journal article" date="2022" name="bioRxiv">
        <title>Deciphering the potential niche of two novel black yeast fungi from a biological soil crust based on their genomes, phenotypes, and melanin regulation.</title>
        <authorList>
            <consortium name="DOE Joint Genome Institute"/>
            <person name="Carr E.C."/>
            <person name="Barton Q."/>
            <person name="Grambo S."/>
            <person name="Sullivan M."/>
            <person name="Renfro C.M."/>
            <person name="Kuo A."/>
            <person name="Pangilinan J."/>
            <person name="Lipzen A."/>
            <person name="Keymanesh K."/>
            <person name="Savage E."/>
            <person name="Barry K."/>
            <person name="Grigoriev I.V."/>
            <person name="Riekhof W.R."/>
            <person name="Harris S.S."/>
        </authorList>
    </citation>
    <scope>NUCLEOTIDE SEQUENCE</scope>
    <source>
        <strain evidence="2">JF 03-4F</strain>
    </source>
</reference>
<dbReference type="AlphaFoldDB" id="A0AAN6E8L7"/>
<feature type="signal peptide" evidence="1">
    <location>
        <begin position="1"/>
        <end position="19"/>
    </location>
</feature>
<dbReference type="PANTHER" id="PTHR38122:SF1">
    <property type="entry name" value="GLYCOPROTEIN X"/>
    <property type="match status" value="1"/>
</dbReference>